<keyword evidence="1" id="KW-0812">Transmembrane</keyword>
<keyword evidence="1" id="KW-1133">Transmembrane helix</keyword>
<organism evidence="3">
    <name type="scientific">bioreactor metagenome</name>
    <dbReference type="NCBI Taxonomy" id="1076179"/>
    <lineage>
        <taxon>unclassified sequences</taxon>
        <taxon>metagenomes</taxon>
        <taxon>ecological metagenomes</taxon>
    </lineage>
</organism>
<proteinExistence type="predicted"/>
<sequence>MQDNGVVQAALFCCLLLAASVWDLRKRIVPDTLCILIFCLGLPSLTPDKLSGILLALPLLIAALIKEDGMGGGDIKITAAAGFVLGFPAGTAGLILGLTAVLGYDLLCKGIRKLKKSKAPVAGERVLPLAPFLSAGFIAAYFMNLGGLIL</sequence>
<feature type="transmembrane region" description="Helical" evidence="1">
    <location>
        <begin position="77"/>
        <end position="104"/>
    </location>
</feature>
<feature type="transmembrane region" description="Helical" evidence="1">
    <location>
        <begin position="36"/>
        <end position="65"/>
    </location>
</feature>
<keyword evidence="1" id="KW-0472">Membrane</keyword>
<name>A0A645CME8_9ZZZZ</name>
<comment type="caution">
    <text evidence="3">The sequence shown here is derived from an EMBL/GenBank/DDBJ whole genome shotgun (WGS) entry which is preliminary data.</text>
</comment>
<dbReference type="EMBL" id="VSSQ01028381">
    <property type="protein sequence ID" value="MPM78088.1"/>
    <property type="molecule type" value="Genomic_DNA"/>
</dbReference>
<dbReference type="GO" id="GO:0016020">
    <property type="term" value="C:membrane"/>
    <property type="evidence" value="ECO:0007669"/>
    <property type="project" value="InterPro"/>
</dbReference>
<protein>
    <recommendedName>
        <fullName evidence="2">Prepilin type IV endopeptidase peptidase domain-containing protein</fullName>
    </recommendedName>
</protein>
<dbReference type="Gene3D" id="1.20.120.1220">
    <property type="match status" value="1"/>
</dbReference>
<dbReference type="InterPro" id="IPR000045">
    <property type="entry name" value="Prepilin_IV_endopep_pep"/>
</dbReference>
<reference evidence="3" key="1">
    <citation type="submission" date="2019-08" db="EMBL/GenBank/DDBJ databases">
        <authorList>
            <person name="Kucharzyk K."/>
            <person name="Murdoch R.W."/>
            <person name="Higgins S."/>
            <person name="Loffler F."/>
        </authorList>
    </citation>
    <scope>NUCLEOTIDE SEQUENCE</scope>
</reference>
<evidence type="ECO:0000313" key="3">
    <source>
        <dbReference type="EMBL" id="MPM78088.1"/>
    </source>
</evidence>
<feature type="transmembrane region" description="Helical" evidence="1">
    <location>
        <begin position="6"/>
        <end position="24"/>
    </location>
</feature>
<feature type="domain" description="Prepilin type IV endopeptidase peptidase" evidence="2">
    <location>
        <begin position="11"/>
        <end position="101"/>
    </location>
</feature>
<evidence type="ECO:0000259" key="2">
    <source>
        <dbReference type="Pfam" id="PF01478"/>
    </source>
</evidence>
<evidence type="ECO:0000256" key="1">
    <source>
        <dbReference type="SAM" id="Phobius"/>
    </source>
</evidence>
<accession>A0A645CME8</accession>
<dbReference type="Pfam" id="PF01478">
    <property type="entry name" value="Peptidase_A24"/>
    <property type="match status" value="1"/>
</dbReference>
<dbReference type="GO" id="GO:0004190">
    <property type="term" value="F:aspartic-type endopeptidase activity"/>
    <property type="evidence" value="ECO:0007669"/>
    <property type="project" value="InterPro"/>
</dbReference>
<dbReference type="AlphaFoldDB" id="A0A645CME8"/>
<feature type="transmembrane region" description="Helical" evidence="1">
    <location>
        <begin position="125"/>
        <end position="143"/>
    </location>
</feature>
<gene>
    <name evidence="3" type="ORF">SDC9_125098</name>
</gene>